<dbReference type="RefSeq" id="WP_210032307.1">
    <property type="nucleotide sequence ID" value="NZ_JAGINU010000001.1"/>
</dbReference>
<dbReference type="Pfam" id="PF13193">
    <property type="entry name" value="AMP-binding_C"/>
    <property type="match status" value="1"/>
</dbReference>
<dbReference type="Gene3D" id="3.40.50.12780">
    <property type="entry name" value="N-terminal domain of ligase-like"/>
    <property type="match status" value="1"/>
</dbReference>
<feature type="domain" description="AMP-dependent synthetase/ligase" evidence="3">
    <location>
        <begin position="11"/>
        <end position="368"/>
    </location>
</feature>
<dbReference type="InterPro" id="IPR020845">
    <property type="entry name" value="AMP-binding_CS"/>
</dbReference>
<organism evidence="5 6">
    <name type="scientific">Pseudonocardia parietis</name>
    <dbReference type="NCBI Taxonomy" id="570936"/>
    <lineage>
        <taxon>Bacteria</taxon>
        <taxon>Bacillati</taxon>
        <taxon>Actinomycetota</taxon>
        <taxon>Actinomycetes</taxon>
        <taxon>Pseudonocardiales</taxon>
        <taxon>Pseudonocardiaceae</taxon>
        <taxon>Pseudonocardia</taxon>
    </lineage>
</organism>
<dbReference type="Gene3D" id="3.30.300.30">
    <property type="match status" value="1"/>
</dbReference>
<dbReference type="EMBL" id="JAGINU010000001">
    <property type="protein sequence ID" value="MBP2369786.1"/>
    <property type="molecule type" value="Genomic_DNA"/>
</dbReference>
<dbReference type="InterPro" id="IPR000873">
    <property type="entry name" value="AMP-dep_synth/lig_dom"/>
</dbReference>
<reference evidence="5 6" key="1">
    <citation type="submission" date="2021-03" db="EMBL/GenBank/DDBJ databases">
        <title>Sequencing the genomes of 1000 actinobacteria strains.</title>
        <authorList>
            <person name="Klenk H.-P."/>
        </authorList>
    </citation>
    <scope>NUCLEOTIDE SEQUENCE [LARGE SCALE GENOMIC DNA]</scope>
    <source>
        <strain evidence="5 6">DSM 45256</strain>
    </source>
</reference>
<gene>
    <name evidence="5" type="ORF">JOF36_005482</name>
</gene>
<dbReference type="PANTHER" id="PTHR43201">
    <property type="entry name" value="ACYL-COA SYNTHETASE"/>
    <property type="match status" value="1"/>
</dbReference>
<feature type="domain" description="AMP-binding enzyme C-terminal" evidence="4">
    <location>
        <begin position="414"/>
        <end position="489"/>
    </location>
</feature>
<dbReference type="PANTHER" id="PTHR43201:SF5">
    <property type="entry name" value="MEDIUM-CHAIN ACYL-COA LIGASE ACSF2, MITOCHONDRIAL"/>
    <property type="match status" value="1"/>
</dbReference>
<evidence type="ECO:0000313" key="6">
    <source>
        <dbReference type="Proteomes" id="UP001519295"/>
    </source>
</evidence>
<dbReference type="InterPro" id="IPR025110">
    <property type="entry name" value="AMP-bd_C"/>
</dbReference>
<dbReference type="SUPFAM" id="SSF56801">
    <property type="entry name" value="Acetyl-CoA synthetase-like"/>
    <property type="match status" value="1"/>
</dbReference>
<protein>
    <submittedName>
        <fullName evidence="5">Acyl-CoA synthetase (AMP-forming)/AMP-acid ligase II</fullName>
    </submittedName>
</protein>
<evidence type="ECO:0000259" key="3">
    <source>
        <dbReference type="Pfam" id="PF00501"/>
    </source>
</evidence>
<evidence type="ECO:0000256" key="2">
    <source>
        <dbReference type="ARBA" id="ARBA00022598"/>
    </source>
</evidence>
<proteinExistence type="inferred from homology"/>
<dbReference type="InterPro" id="IPR045851">
    <property type="entry name" value="AMP-bd_C_sf"/>
</dbReference>
<evidence type="ECO:0000256" key="1">
    <source>
        <dbReference type="ARBA" id="ARBA00006432"/>
    </source>
</evidence>
<evidence type="ECO:0000259" key="4">
    <source>
        <dbReference type="Pfam" id="PF13193"/>
    </source>
</evidence>
<accession>A0ABS4W0T9</accession>
<keyword evidence="2 5" id="KW-0436">Ligase</keyword>
<keyword evidence="6" id="KW-1185">Reference proteome</keyword>
<dbReference type="GO" id="GO:0016874">
    <property type="term" value="F:ligase activity"/>
    <property type="evidence" value="ECO:0007669"/>
    <property type="project" value="UniProtKB-KW"/>
</dbReference>
<name>A0ABS4W0T9_9PSEU</name>
<dbReference type="InterPro" id="IPR042099">
    <property type="entry name" value="ANL_N_sf"/>
</dbReference>
<sequence length="508" mass="53866">MHLGMLLEMAVDGMAERVALGPRADGLTFAEFGARARRVGALLAAQEGERVGLVDLNSDAVPLTLFGAALAGKPYVPVNYRLTDAQLGAIVRRMAPATVIVGEGVAERIGPVEGITLVQRKELLDVAEDPNAPQADGTDGDPDDIAVLLFTSGTTGEPKAAVLRHRNLTAYILSSVEYAGSAETDASLVSVPPYHIAGVSAVLSNTYSGRRVLRMESFDPRGWVELARAEDVTHAMVVPTMLNRILDVVEADVATGGVGLPSLRSLSYGGGPMPAAVIERALRVLPEVGFVNAYGLTETSSTIAVLGPEDHRAAFASDDPAVRARLGSVGQPLPSLEVSVRDVDGVEVGPGTRGEIWVRGEQVSGEYLSHRGTNADGWFTTRDAGMLDDEGYLFVYGRLDDVIVRGGENLSPGEIESVLLEHPAVAEAAVFGVPDREWGEKVVAAVVLEPGAEATELALRDHVRARLRSTRTPEHIQLRTTLPYTETGKLLRRTLRGELSAVLGPDGG</sequence>
<dbReference type="Pfam" id="PF00501">
    <property type="entry name" value="AMP-binding"/>
    <property type="match status" value="1"/>
</dbReference>
<comment type="caution">
    <text evidence="5">The sequence shown here is derived from an EMBL/GenBank/DDBJ whole genome shotgun (WGS) entry which is preliminary data.</text>
</comment>
<dbReference type="Proteomes" id="UP001519295">
    <property type="component" value="Unassembled WGS sequence"/>
</dbReference>
<comment type="similarity">
    <text evidence="1">Belongs to the ATP-dependent AMP-binding enzyme family.</text>
</comment>
<evidence type="ECO:0000313" key="5">
    <source>
        <dbReference type="EMBL" id="MBP2369786.1"/>
    </source>
</evidence>
<dbReference type="PROSITE" id="PS00455">
    <property type="entry name" value="AMP_BINDING"/>
    <property type="match status" value="1"/>
</dbReference>